<dbReference type="Pfam" id="PF00899">
    <property type="entry name" value="ThiF"/>
    <property type="match status" value="1"/>
</dbReference>
<feature type="domain" description="THIF-type NAD/FAD binding fold" evidence="1">
    <location>
        <begin position="74"/>
        <end position="320"/>
    </location>
</feature>
<dbReference type="PANTHER" id="PTHR43267">
    <property type="entry name" value="TRNA THREONYLCARBAMOYLADENOSINE DEHYDRATASE"/>
    <property type="match status" value="1"/>
</dbReference>
<keyword evidence="3" id="KW-1185">Reference proteome</keyword>
<dbReference type="SUPFAM" id="SSF69572">
    <property type="entry name" value="Activating enzymes of the ubiquitin-like proteins"/>
    <property type="match status" value="1"/>
</dbReference>
<proteinExistence type="predicted"/>
<dbReference type="AlphaFoldDB" id="A0A0L0SQ93"/>
<gene>
    <name evidence="2" type="ORF">AMAG_10038</name>
</gene>
<protein>
    <recommendedName>
        <fullName evidence="1">THIF-type NAD/FAD binding fold domain-containing protein</fullName>
    </recommendedName>
</protein>
<organism evidence="2 3">
    <name type="scientific">Allomyces macrogynus (strain ATCC 38327)</name>
    <name type="common">Allomyces javanicus var. macrogynus</name>
    <dbReference type="NCBI Taxonomy" id="578462"/>
    <lineage>
        <taxon>Eukaryota</taxon>
        <taxon>Fungi</taxon>
        <taxon>Fungi incertae sedis</taxon>
        <taxon>Blastocladiomycota</taxon>
        <taxon>Blastocladiomycetes</taxon>
        <taxon>Blastocladiales</taxon>
        <taxon>Blastocladiaceae</taxon>
        <taxon>Allomyces</taxon>
    </lineage>
</organism>
<dbReference type="STRING" id="578462.A0A0L0SQ93"/>
<dbReference type="EMBL" id="GG745345">
    <property type="protein sequence ID" value="KNE64686.1"/>
    <property type="molecule type" value="Genomic_DNA"/>
</dbReference>
<reference evidence="2 3" key="1">
    <citation type="submission" date="2009-11" db="EMBL/GenBank/DDBJ databases">
        <title>Annotation of Allomyces macrogynus ATCC 38327.</title>
        <authorList>
            <consortium name="The Broad Institute Genome Sequencing Platform"/>
            <person name="Russ C."/>
            <person name="Cuomo C."/>
            <person name="Burger G."/>
            <person name="Gray M.W."/>
            <person name="Holland P.W.H."/>
            <person name="King N."/>
            <person name="Lang F.B.F."/>
            <person name="Roger A.J."/>
            <person name="Ruiz-Trillo I."/>
            <person name="Young S.K."/>
            <person name="Zeng Q."/>
            <person name="Gargeya S."/>
            <person name="Fitzgerald M."/>
            <person name="Haas B."/>
            <person name="Abouelleil A."/>
            <person name="Alvarado L."/>
            <person name="Arachchi H.M."/>
            <person name="Berlin A."/>
            <person name="Chapman S.B."/>
            <person name="Gearin G."/>
            <person name="Goldberg J."/>
            <person name="Griggs A."/>
            <person name="Gujja S."/>
            <person name="Hansen M."/>
            <person name="Heiman D."/>
            <person name="Howarth C."/>
            <person name="Larimer J."/>
            <person name="Lui A."/>
            <person name="MacDonald P.J.P."/>
            <person name="McCowen C."/>
            <person name="Montmayeur A."/>
            <person name="Murphy C."/>
            <person name="Neiman D."/>
            <person name="Pearson M."/>
            <person name="Priest M."/>
            <person name="Roberts A."/>
            <person name="Saif S."/>
            <person name="Shea T."/>
            <person name="Sisk P."/>
            <person name="Stolte C."/>
            <person name="Sykes S."/>
            <person name="Wortman J."/>
            <person name="Nusbaum C."/>
            <person name="Birren B."/>
        </authorList>
    </citation>
    <scope>NUCLEOTIDE SEQUENCE [LARGE SCALE GENOMIC DNA]</scope>
    <source>
        <strain evidence="2 3">ATCC 38327</strain>
    </source>
</reference>
<dbReference type="GO" id="GO:0005741">
    <property type="term" value="C:mitochondrial outer membrane"/>
    <property type="evidence" value="ECO:0007669"/>
    <property type="project" value="TreeGrafter"/>
</dbReference>
<dbReference type="Gene3D" id="3.40.50.720">
    <property type="entry name" value="NAD(P)-binding Rossmann-like Domain"/>
    <property type="match status" value="1"/>
</dbReference>
<dbReference type="GO" id="GO:0061504">
    <property type="term" value="P:cyclic threonylcarbamoyladenosine biosynthetic process"/>
    <property type="evidence" value="ECO:0007669"/>
    <property type="project" value="TreeGrafter"/>
</dbReference>
<dbReference type="OrthoDB" id="10265862at2759"/>
<dbReference type="InterPro" id="IPR035985">
    <property type="entry name" value="Ubiquitin-activating_enz"/>
</dbReference>
<dbReference type="OMA" id="ISYTMYD"/>
<dbReference type="GO" id="GO:0008641">
    <property type="term" value="F:ubiquitin-like modifier activating enzyme activity"/>
    <property type="evidence" value="ECO:0007669"/>
    <property type="project" value="InterPro"/>
</dbReference>
<accession>A0A0L0SQ93</accession>
<dbReference type="Proteomes" id="UP000054350">
    <property type="component" value="Unassembled WGS sequence"/>
</dbReference>
<dbReference type="InterPro" id="IPR000594">
    <property type="entry name" value="ThiF_NAD_FAD-bd"/>
</dbReference>
<name>A0A0L0SQ93_ALLM3</name>
<sequence>MPDTWTPRQIAVAAAAASSLATVAALMSTQALLRRRRTTTAPKSAPRASALDVDALTKSDPATYDESLVREQLARHYAFFGDDRMAKIRDAYVVVVGVGGVGSHAAHMLARAGIGKLRVIDFDQVTLSSLNRHAVATVADVGTPKVTCLARRLHAVAPHVLIDPINALFAADVAKSQLLGAGRPDYVIDCIDHLDTKTALLAFCHTHRIPVISSMGSGAKADPSRVHVADISETSEDPLARAVRGKLRRVGIDRGVTVVYSTERATPGLALIKPDADAALDEFAPLPTFRASILPVLGPLPGMFGNALAAHVLTRIAGWPSLGALPGSRTRAKDHARLLKEVNAAGEGGYVTQADVALLVDDVWAQRSAVSGKVDKCVLVKWRAGVRADVGNLVLMTTEEAARHRELAKERVADEGDAWEKDVYGEEVVARVEYGLALARKWADGHWLG</sequence>
<evidence type="ECO:0000313" key="2">
    <source>
        <dbReference type="EMBL" id="KNE64686.1"/>
    </source>
</evidence>
<dbReference type="VEuPathDB" id="FungiDB:AMAG_10038"/>
<dbReference type="InterPro" id="IPR045886">
    <property type="entry name" value="ThiF/MoeB/HesA"/>
</dbReference>
<dbReference type="PANTHER" id="PTHR43267:SF2">
    <property type="entry name" value="TRNA THREONYLCARBAMOYLADENOSINE DEHYDRATASE 1-RELATED"/>
    <property type="match status" value="1"/>
</dbReference>
<dbReference type="eggNOG" id="KOG2018">
    <property type="taxonomic scope" value="Eukaryota"/>
</dbReference>
<evidence type="ECO:0000313" key="3">
    <source>
        <dbReference type="Proteomes" id="UP000054350"/>
    </source>
</evidence>
<reference evidence="3" key="2">
    <citation type="submission" date="2009-11" db="EMBL/GenBank/DDBJ databases">
        <title>The Genome Sequence of Allomyces macrogynus strain ATCC 38327.</title>
        <authorList>
            <consortium name="The Broad Institute Genome Sequencing Platform"/>
            <person name="Russ C."/>
            <person name="Cuomo C."/>
            <person name="Shea T."/>
            <person name="Young S.K."/>
            <person name="Zeng Q."/>
            <person name="Koehrsen M."/>
            <person name="Haas B."/>
            <person name="Borodovsky M."/>
            <person name="Guigo R."/>
            <person name="Alvarado L."/>
            <person name="Berlin A."/>
            <person name="Borenstein D."/>
            <person name="Chen Z."/>
            <person name="Engels R."/>
            <person name="Freedman E."/>
            <person name="Gellesch M."/>
            <person name="Goldberg J."/>
            <person name="Griggs A."/>
            <person name="Gujja S."/>
            <person name="Heiman D."/>
            <person name="Hepburn T."/>
            <person name="Howarth C."/>
            <person name="Jen D."/>
            <person name="Larson L."/>
            <person name="Lewis B."/>
            <person name="Mehta T."/>
            <person name="Park D."/>
            <person name="Pearson M."/>
            <person name="Roberts A."/>
            <person name="Saif S."/>
            <person name="Shenoy N."/>
            <person name="Sisk P."/>
            <person name="Stolte C."/>
            <person name="Sykes S."/>
            <person name="Walk T."/>
            <person name="White J."/>
            <person name="Yandava C."/>
            <person name="Burger G."/>
            <person name="Gray M.W."/>
            <person name="Holland P.W.H."/>
            <person name="King N."/>
            <person name="Lang F.B.F."/>
            <person name="Roger A.J."/>
            <person name="Ruiz-Trillo I."/>
            <person name="Lander E."/>
            <person name="Nusbaum C."/>
        </authorList>
    </citation>
    <scope>NUCLEOTIDE SEQUENCE [LARGE SCALE GENOMIC DNA]</scope>
    <source>
        <strain evidence="3">ATCC 38327</strain>
    </source>
</reference>
<dbReference type="GO" id="GO:0061503">
    <property type="term" value="F:tRNA threonylcarbamoyladenosine dehydratase"/>
    <property type="evidence" value="ECO:0007669"/>
    <property type="project" value="TreeGrafter"/>
</dbReference>
<dbReference type="CDD" id="cd00755">
    <property type="entry name" value="YgdL_like"/>
    <property type="match status" value="1"/>
</dbReference>
<evidence type="ECO:0000259" key="1">
    <source>
        <dbReference type="Pfam" id="PF00899"/>
    </source>
</evidence>